<evidence type="ECO:0000259" key="1">
    <source>
        <dbReference type="Pfam" id="PF00534"/>
    </source>
</evidence>
<dbReference type="Proteomes" id="UP000615026">
    <property type="component" value="Unassembled WGS sequence"/>
</dbReference>
<dbReference type="InterPro" id="IPR050194">
    <property type="entry name" value="Glycosyltransferase_grp1"/>
</dbReference>
<dbReference type="RefSeq" id="WP_193992632.1">
    <property type="nucleotide sequence ID" value="NZ_JADEXP010000054.1"/>
</dbReference>
<dbReference type="PANTHER" id="PTHR45947:SF3">
    <property type="entry name" value="SULFOQUINOVOSYL TRANSFERASE SQD2"/>
    <property type="match status" value="1"/>
</dbReference>
<name>A0A928X089_LEPEC</name>
<protein>
    <submittedName>
        <fullName evidence="2">Glycosyltransferase</fullName>
    </submittedName>
</protein>
<feature type="domain" description="Glycosyl transferase family 1" evidence="1">
    <location>
        <begin position="245"/>
        <end position="410"/>
    </location>
</feature>
<keyword evidence="3" id="KW-1185">Reference proteome</keyword>
<dbReference type="SUPFAM" id="SSF53756">
    <property type="entry name" value="UDP-Glycosyltransferase/glycogen phosphorylase"/>
    <property type="match status" value="1"/>
</dbReference>
<evidence type="ECO:0000313" key="2">
    <source>
        <dbReference type="EMBL" id="MBE9066690.1"/>
    </source>
</evidence>
<gene>
    <name evidence="2" type="ORF">IQ260_08495</name>
</gene>
<dbReference type="InterPro" id="IPR001296">
    <property type="entry name" value="Glyco_trans_1"/>
</dbReference>
<comment type="caution">
    <text evidence="2">The sequence shown here is derived from an EMBL/GenBank/DDBJ whole genome shotgun (WGS) entry which is preliminary data.</text>
</comment>
<organism evidence="2 3">
    <name type="scientific">Leptolyngbya cf. ectocarpi LEGE 11479</name>
    <dbReference type="NCBI Taxonomy" id="1828722"/>
    <lineage>
        <taxon>Bacteria</taxon>
        <taxon>Bacillati</taxon>
        <taxon>Cyanobacteriota</taxon>
        <taxon>Cyanophyceae</taxon>
        <taxon>Leptolyngbyales</taxon>
        <taxon>Leptolyngbyaceae</taxon>
        <taxon>Leptolyngbya group</taxon>
        <taxon>Leptolyngbya</taxon>
    </lineage>
</organism>
<dbReference type="PANTHER" id="PTHR45947">
    <property type="entry name" value="SULFOQUINOVOSYL TRANSFERASE SQD2"/>
    <property type="match status" value="1"/>
</dbReference>
<dbReference type="Gene3D" id="3.40.50.2000">
    <property type="entry name" value="Glycogen Phosphorylase B"/>
    <property type="match status" value="2"/>
</dbReference>
<accession>A0A928X089</accession>
<dbReference type="CDD" id="cd03801">
    <property type="entry name" value="GT4_PimA-like"/>
    <property type="match status" value="1"/>
</dbReference>
<dbReference type="AlphaFoldDB" id="A0A928X089"/>
<dbReference type="EMBL" id="JADEXP010000054">
    <property type="protein sequence ID" value="MBE9066690.1"/>
    <property type="molecule type" value="Genomic_DNA"/>
</dbReference>
<dbReference type="Pfam" id="PF00534">
    <property type="entry name" value="Glycos_transf_1"/>
    <property type="match status" value="1"/>
</dbReference>
<sequence length="443" mass="50316">MANNRLKVLLIIEQCNPAWNSVPLEGYRLYAGISRFVDTTLVTHGRNREELEKVHPDADIIYLDDSALIAKLEILGERLSTFRGQIIWPLHNTLIYPVYWAFNRAVYSRFKAAIIRGDYDLVHSITPMMPRYPVKAVRACKKTPFVLGPVNGGVPFPDGFKELGRKEYSYLNFLRWVGRSMIPGYRETYKKANYILAGSSYTLNLIKQLFPKTQDDQIELFYENGITSSFIRSDEAVDPGKIPAKASVDNKVKLLYVGRLVPYKGADMLLEAIGRLDASVKEKIHLTIVGKGSEQTNLENQVKHLELDEYVHFTGYVEQYQTLEYYQNSDIFCFPSVREFGGAVVLEAMANALPCIVVDNGGIGEYVTEKTGFKISPVSREFVVEKLAIYIAQLVEDHIMRHDMSCEAIQRAKEFTWDVKTQKIVDIYSHILGRKSVAVSTAE</sequence>
<proteinExistence type="predicted"/>
<dbReference type="GO" id="GO:0016757">
    <property type="term" value="F:glycosyltransferase activity"/>
    <property type="evidence" value="ECO:0007669"/>
    <property type="project" value="InterPro"/>
</dbReference>
<reference evidence="2" key="1">
    <citation type="submission" date="2020-10" db="EMBL/GenBank/DDBJ databases">
        <authorList>
            <person name="Castelo-Branco R."/>
            <person name="Eusebio N."/>
            <person name="Adriana R."/>
            <person name="Vieira A."/>
            <person name="Brugerolle De Fraissinette N."/>
            <person name="Rezende De Castro R."/>
            <person name="Schneider M.P."/>
            <person name="Vasconcelos V."/>
            <person name="Leao P.N."/>
        </authorList>
    </citation>
    <scope>NUCLEOTIDE SEQUENCE</scope>
    <source>
        <strain evidence="2">LEGE 11479</strain>
    </source>
</reference>
<evidence type="ECO:0000313" key="3">
    <source>
        <dbReference type="Proteomes" id="UP000615026"/>
    </source>
</evidence>